<feature type="compositionally biased region" description="Polar residues" evidence="1">
    <location>
        <begin position="54"/>
        <end position="65"/>
    </location>
</feature>
<reference evidence="3" key="1">
    <citation type="submission" date="2012-08" db="EMBL/GenBank/DDBJ databases">
        <title>The Genome Sequence of Wuchereria bancrofti.</title>
        <authorList>
            <person name="Nutman T.B."/>
            <person name="Fink D.L."/>
            <person name="Russ C."/>
            <person name="Young S."/>
            <person name="Zeng Q."/>
            <person name="Koehrsen M."/>
            <person name="Alvarado L."/>
            <person name="Berlin A."/>
            <person name="Chapman S.B."/>
            <person name="Chen Z."/>
            <person name="Freedman E."/>
            <person name="Gellesch M."/>
            <person name="Goldberg J."/>
            <person name="Griggs A."/>
            <person name="Gujja S."/>
            <person name="Heilman E.R."/>
            <person name="Heiman D."/>
            <person name="Hepburn T."/>
            <person name="Howarth C."/>
            <person name="Jen D."/>
            <person name="Larson L."/>
            <person name="Lewis B."/>
            <person name="Mehta T."/>
            <person name="Park D."/>
            <person name="Pearson M."/>
            <person name="Roberts A."/>
            <person name="Saif S."/>
            <person name="Shea T."/>
            <person name="Shenoy N."/>
            <person name="Sisk P."/>
            <person name="Stolte C."/>
            <person name="Sykes S."/>
            <person name="Walk T."/>
            <person name="White J."/>
            <person name="Yandava C."/>
            <person name="Haas B."/>
            <person name="Henn M.R."/>
            <person name="Nusbaum C."/>
            <person name="Birren B."/>
        </authorList>
    </citation>
    <scope>NUCLEOTIDE SEQUENCE [LARGE SCALE GENOMIC DNA]</scope>
    <source>
        <strain evidence="3">NA</strain>
    </source>
</reference>
<sequence>MEEYIVINASHSEKKMQLTNHQKEKLMERSDSLLCLAEESQSVDLAARIPPGYTDNSSQENSSTMKAPKTSLVKKCDVEYNCIGPSNTCVHSKNQDLLNGDINESDNHERDVVSGDINDDKTTVKKLIISE</sequence>
<comment type="caution">
    <text evidence="2">The sequence shown here is derived from an EMBL/GenBank/DDBJ whole genome shotgun (WGS) entry which is preliminary data.</text>
</comment>
<evidence type="ECO:0000313" key="3">
    <source>
        <dbReference type="Proteomes" id="UP000004810"/>
    </source>
</evidence>
<gene>
    <name evidence="2" type="ORF">WUBG_14527</name>
</gene>
<evidence type="ECO:0000256" key="1">
    <source>
        <dbReference type="SAM" id="MobiDB-lite"/>
    </source>
</evidence>
<feature type="non-terminal residue" evidence="2">
    <location>
        <position position="131"/>
    </location>
</feature>
<feature type="region of interest" description="Disordered" evidence="1">
    <location>
        <begin position="48"/>
        <end position="70"/>
    </location>
</feature>
<accession>J9DXQ0</accession>
<organism evidence="2 3">
    <name type="scientific">Wuchereria bancrofti</name>
    <dbReference type="NCBI Taxonomy" id="6293"/>
    <lineage>
        <taxon>Eukaryota</taxon>
        <taxon>Metazoa</taxon>
        <taxon>Ecdysozoa</taxon>
        <taxon>Nematoda</taxon>
        <taxon>Chromadorea</taxon>
        <taxon>Rhabditida</taxon>
        <taxon>Spirurina</taxon>
        <taxon>Spiruromorpha</taxon>
        <taxon>Filarioidea</taxon>
        <taxon>Onchocercidae</taxon>
        <taxon>Wuchereria</taxon>
    </lineage>
</organism>
<evidence type="ECO:0000313" key="2">
    <source>
        <dbReference type="EMBL" id="EJW74566.1"/>
    </source>
</evidence>
<protein>
    <submittedName>
        <fullName evidence="2">Uncharacterized protein</fullName>
    </submittedName>
</protein>
<name>J9DXQ0_WUCBA</name>
<dbReference type="AlphaFoldDB" id="J9DXQ0"/>
<proteinExistence type="predicted"/>
<dbReference type="Proteomes" id="UP000004810">
    <property type="component" value="Unassembled WGS sequence"/>
</dbReference>
<dbReference type="EMBL" id="ADBV01011991">
    <property type="protein sequence ID" value="EJW74566.1"/>
    <property type="molecule type" value="Genomic_DNA"/>
</dbReference>